<dbReference type="AlphaFoldDB" id="A0A1Y4IP68"/>
<gene>
    <name evidence="1" type="ORF">B5F32_03450</name>
</gene>
<proteinExistence type="predicted"/>
<dbReference type="Proteomes" id="UP000195950">
    <property type="component" value="Unassembled WGS sequence"/>
</dbReference>
<dbReference type="EMBL" id="NFJX01000002">
    <property type="protein sequence ID" value="OUP22053.1"/>
    <property type="molecule type" value="Genomic_DNA"/>
</dbReference>
<dbReference type="InterPro" id="IPR021958">
    <property type="entry name" value="DUF3575"/>
</dbReference>
<reference evidence="2" key="1">
    <citation type="submission" date="2017-04" db="EMBL/GenBank/DDBJ databases">
        <title>Function of individual gut microbiota members based on whole genome sequencing of pure cultures obtained from chicken caecum.</title>
        <authorList>
            <person name="Medvecky M."/>
            <person name="Cejkova D."/>
            <person name="Polansky O."/>
            <person name="Karasova D."/>
            <person name="Kubasova T."/>
            <person name="Cizek A."/>
            <person name="Rychlik I."/>
        </authorList>
    </citation>
    <scope>NUCLEOTIDE SEQUENCE [LARGE SCALE GENOMIC DNA]</scope>
    <source>
        <strain evidence="2">An199</strain>
    </source>
</reference>
<evidence type="ECO:0000313" key="1">
    <source>
        <dbReference type="EMBL" id="OUP22053.1"/>
    </source>
</evidence>
<protein>
    <recommendedName>
        <fullName evidence="3">DUF3575 domain-containing protein</fullName>
    </recommendedName>
</protein>
<dbReference type="RefSeq" id="WP_032539989.1">
    <property type="nucleotide sequence ID" value="NZ_NFJX01000002.1"/>
</dbReference>
<organism evidence="1 2">
    <name type="scientific">Parabacteroides distasonis</name>
    <dbReference type="NCBI Taxonomy" id="823"/>
    <lineage>
        <taxon>Bacteria</taxon>
        <taxon>Pseudomonadati</taxon>
        <taxon>Bacteroidota</taxon>
        <taxon>Bacteroidia</taxon>
        <taxon>Bacteroidales</taxon>
        <taxon>Tannerellaceae</taxon>
        <taxon>Parabacteroides</taxon>
    </lineage>
</organism>
<sequence>MRTKSFIVLVFTLFGSVHLFGQESRKEICVDFRVGKSTLDTAYVNNAERLAEIVSFLGSVKNDGALDLVEVSFCGSASPEGSAGINRRLAEERRAAVENYVRRCISLPDSIVTRCDATIAWERLACLAEQSDMPHKEEAVEVLRNVPEYTYNDKGVLIDSKKKHLMELQYGRTWFYMLEHFFPQVRNASVVFVTVRQKPVIKSDTVELQTVPAIDTAAVIQETDTLVPQAIVPEQEERKPFYMAVKTNMLYDVLAVPNIGVEFYLGKGWTLGGNWMYGWWDKGSKHRYWRVYGGDIAVRKWLGKRAAGKPLTGHHLGVYGQVFTYDFEWGGTGYMGGEPGGTLWDKGNYAVGVEYGYSLPVARRLNIDFTIGVGYWGGKYYTYSPLDGHDVWESTKNRHWFGPTKAEISLVWLLGRGNSNNRKGGMK</sequence>
<evidence type="ECO:0000313" key="2">
    <source>
        <dbReference type="Proteomes" id="UP000195950"/>
    </source>
</evidence>
<accession>A0A1Y4IP68</accession>
<dbReference type="Pfam" id="PF12099">
    <property type="entry name" value="DUF3575"/>
    <property type="match status" value="1"/>
</dbReference>
<evidence type="ECO:0008006" key="3">
    <source>
        <dbReference type="Google" id="ProtNLM"/>
    </source>
</evidence>
<comment type="caution">
    <text evidence="1">The sequence shown here is derived from an EMBL/GenBank/DDBJ whole genome shotgun (WGS) entry which is preliminary data.</text>
</comment>
<name>A0A1Y4IP68_PARDI</name>